<accession>A0ABV0NC66</accession>
<reference evidence="1 2" key="1">
    <citation type="submission" date="2021-06" db="EMBL/GenBank/DDBJ databases">
        <authorList>
            <person name="Palmer J.M."/>
        </authorList>
    </citation>
    <scope>NUCLEOTIDE SEQUENCE [LARGE SCALE GENOMIC DNA]</scope>
    <source>
        <strain evidence="1 2">GA_2019</strain>
        <tissue evidence="1">Muscle</tissue>
    </source>
</reference>
<evidence type="ECO:0000313" key="2">
    <source>
        <dbReference type="Proteomes" id="UP001476798"/>
    </source>
</evidence>
<evidence type="ECO:0000313" key="1">
    <source>
        <dbReference type="EMBL" id="MEQ2168163.1"/>
    </source>
</evidence>
<dbReference type="Proteomes" id="UP001476798">
    <property type="component" value="Unassembled WGS sequence"/>
</dbReference>
<organism evidence="1 2">
    <name type="scientific">Goodea atripinnis</name>
    <dbReference type="NCBI Taxonomy" id="208336"/>
    <lineage>
        <taxon>Eukaryota</taxon>
        <taxon>Metazoa</taxon>
        <taxon>Chordata</taxon>
        <taxon>Craniata</taxon>
        <taxon>Vertebrata</taxon>
        <taxon>Euteleostomi</taxon>
        <taxon>Actinopterygii</taxon>
        <taxon>Neopterygii</taxon>
        <taxon>Teleostei</taxon>
        <taxon>Neoteleostei</taxon>
        <taxon>Acanthomorphata</taxon>
        <taxon>Ovalentaria</taxon>
        <taxon>Atherinomorphae</taxon>
        <taxon>Cyprinodontiformes</taxon>
        <taxon>Goodeidae</taxon>
        <taxon>Goodea</taxon>
    </lineage>
</organism>
<proteinExistence type="predicted"/>
<sequence>MTTANFNIIQEWHILTNVEKNPTFFKKLLIWQRSTMDLMLVNNPDHNYSARSNYSDSLPFLSHYGHIHSCMSLGFHERPTQSRALFKDMWFSRVFLFFSN</sequence>
<name>A0ABV0NC66_9TELE</name>
<keyword evidence="2" id="KW-1185">Reference proteome</keyword>
<comment type="caution">
    <text evidence="1">The sequence shown here is derived from an EMBL/GenBank/DDBJ whole genome shotgun (WGS) entry which is preliminary data.</text>
</comment>
<gene>
    <name evidence="1" type="ORF">GOODEAATRI_011563</name>
</gene>
<protein>
    <submittedName>
        <fullName evidence="1">Uncharacterized protein</fullName>
    </submittedName>
</protein>
<dbReference type="EMBL" id="JAHRIO010030697">
    <property type="protein sequence ID" value="MEQ2168163.1"/>
    <property type="molecule type" value="Genomic_DNA"/>
</dbReference>